<dbReference type="EMBL" id="JBHTKA010000001">
    <property type="protein sequence ID" value="MFD0999326.1"/>
    <property type="molecule type" value="Genomic_DNA"/>
</dbReference>
<evidence type="ECO:0000256" key="6">
    <source>
        <dbReference type="ARBA" id="ARBA00049183"/>
    </source>
</evidence>
<dbReference type="Gene3D" id="3.40.50.11720">
    <property type="entry name" value="3-Deoxy-D-manno-octulosonic-acid transferase, N-terminal domain"/>
    <property type="match status" value="1"/>
</dbReference>
<evidence type="ECO:0000313" key="10">
    <source>
        <dbReference type="Proteomes" id="UP001597112"/>
    </source>
</evidence>
<dbReference type="EC" id="2.4.99.12" evidence="2 7"/>
<comment type="similarity">
    <text evidence="7">Belongs to the glycosyltransferase group 1 family.</text>
</comment>
<reference evidence="10" key="1">
    <citation type="journal article" date="2019" name="Int. J. Syst. Evol. Microbiol.">
        <title>The Global Catalogue of Microorganisms (GCM) 10K type strain sequencing project: providing services to taxonomists for standard genome sequencing and annotation.</title>
        <authorList>
            <consortium name="The Broad Institute Genomics Platform"/>
            <consortium name="The Broad Institute Genome Sequencing Center for Infectious Disease"/>
            <person name="Wu L."/>
            <person name="Ma J."/>
        </authorList>
    </citation>
    <scope>NUCLEOTIDE SEQUENCE [LARGE SCALE GENOMIC DNA]</scope>
    <source>
        <strain evidence="10">CCUG 58938</strain>
    </source>
</reference>
<comment type="caution">
    <text evidence="9">The sequence shown here is derived from an EMBL/GenBank/DDBJ whole genome shotgun (WGS) entry which is preliminary data.</text>
</comment>
<evidence type="ECO:0000256" key="1">
    <source>
        <dbReference type="ARBA" id="ARBA00004713"/>
    </source>
</evidence>
<comment type="catalytic activity">
    <reaction evidence="6 7">
        <text>lipid IVA (E. coli) + CMP-3-deoxy-beta-D-manno-octulosonate = alpha-Kdo-(2-&gt;6)-lipid IVA (E. coli) + CMP + H(+)</text>
        <dbReference type="Rhea" id="RHEA:28066"/>
        <dbReference type="ChEBI" id="CHEBI:15378"/>
        <dbReference type="ChEBI" id="CHEBI:58603"/>
        <dbReference type="ChEBI" id="CHEBI:60364"/>
        <dbReference type="ChEBI" id="CHEBI:60377"/>
        <dbReference type="ChEBI" id="CHEBI:85987"/>
        <dbReference type="EC" id="2.4.99.12"/>
    </reaction>
</comment>
<evidence type="ECO:0000313" key="9">
    <source>
        <dbReference type="EMBL" id="MFD0999326.1"/>
    </source>
</evidence>
<comment type="pathway">
    <text evidence="1 7">Bacterial outer membrane biogenesis; LPS core biosynthesis.</text>
</comment>
<dbReference type="RefSeq" id="WP_377577568.1">
    <property type="nucleotide sequence ID" value="NZ_JBHTKA010000001.1"/>
</dbReference>
<dbReference type="SUPFAM" id="SSF53756">
    <property type="entry name" value="UDP-Glycosyltransferase/glycogen phosphorylase"/>
    <property type="match status" value="1"/>
</dbReference>
<name>A0ABW3K1M4_9BACT</name>
<dbReference type="InterPro" id="IPR039901">
    <property type="entry name" value="Kdotransferase"/>
</dbReference>
<dbReference type="PANTHER" id="PTHR42755:SF1">
    <property type="entry name" value="3-DEOXY-D-MANNO-OCTULOSONIC ACID TRANSFERASE, MITOCHONDRIAL-RELATED"/>
    <property type="match status" value="1"/>
</dbReference>
<keyword evidence="7" id="KW-0472">Membrane</keyword>
<evidence type="ECO:0000256" key="4">
    <source>
        <dbReference type="ARBA" id="ARBA00022679"/>
    </source>
</evidence>
<accession>A0ABW3K1M4</accession>
<dbReference type="GO" id="GO:0016740">
    <property type="term" value="F:transferase activity"/>
    <property type="evidence" value="ECO:0007669"/>
    <property type="project" value="UniProtKB-KW"/>
</dbReference>
<proteinExistence type="inferred from homology"/>
<dbReference type="Proteomes" id="UP001597112">
    <property type="component" value="Unassembled WGS sequence"/>
</dbReference>
<dbReference type="Gene3D" id="3.40.50.2000">
    <property type="entry name" value="Glycogen Phosphorylase B"/>
    <property type="match status" value="1"/>
</dbReference>
<organism evidence="9 10">
    <name type="scientific">Ohtaekwangia kribbensis</name>
    <dbReference type="NCBI Taxonomy" id="688913"/>
    <lineage>
        <taxon>Bacteria</taxon>
        <taxon>Pseudomonadati</taxon>
        <taxon>Bacteroidota</taxon>
        <taxon>Cytophagia</taxon>
        <taxon>Cytophagales</taxon>
        <taxon>Fulvivirgaceae</taxon>
        <taxon>Ohtaekwangia</taxon>
    </lineage>
</organism>
<sequence>MEVLYSVFIGLFGFILKLASPFNPKAKAFVSGRKKLFSRLSACITDTAPLVWVHCASLGEFEQGRPVIEALKNEFPHIKILLTFFSPSGYEVRKNYNNADYIYYLPLDTKRNARKFISITKPVLAIFVKYEFWYHYSKELHAHGIPLISVSTIFRKDQLFFQSYGGFYRRILKNFSFFFVQNDESKQLLQSIHLTNSQRVGDTRFDRVHQIVKQGGEIEIAKVFKNDQRTMVVGSCWPEDMEVLAPFINENKLKFIIAPHEISEPFIASLEKALMVKSIRYTAAAAHQNLDDCQVLIIDNIGMLSRLYRYGEFAYIGGAFGKGLHNILEAACYGVPILFGNRNFEKFQEARDLINRGGAFEVGDYTDLKTKFEMLNLPENFLLACDVTRLYVEENLGATEKIMQYCRGVVSR</sequence>
<evidence type="ECO:0000256" key="3">
    <source>
        <dbReference type="ARBA" id="ARBA00019077"/>
    </source>
</evidence>
<evidence type="ECO:0000256" key="7">
    <source>
        <dbReference type="RuleBase" id="RU365103"/>
    </source>
</evidence>
<dbReference type="InterPro" id="IPR007507">
    <property type="entry name" value="Glycos_transf_N"/>
</dbReference>
<evidence type="ECO:0000259" key="8">
    <source>
        <dbReference type="Pfam" id="PF04413"/>
    </source>
</evidence>
<keyword evidence="10" id="KW-1185">Reference proteome</keyword>
<feature type="domain" description="3-deoxy-D-manno-octulosonic-acid transferase N-terminal" evidence="8">
    <location>
        <begin position="45"/>
        <end position="206"/>
    </location>
</feature>
<dbReference type="InterPro" id="IPR038107">
    <property type="entry name" value="Glycos_transf_N_sf"/>
</dbReference>
<keyword evidence="4 7" id="KW-0808">Transferase</keyword>
<comment type="function">
    <text evidence="7">Involved in lipopolysaccharide (LPS) biosynthesis. Catalyzes the transfer of 3-deoxy-D-manno-octulosonate (Kdo) residue(s) from CMP-Kdo to lipid IV(A), the tetraacyldisaccharide-1,4'-bisphosphate precursor of lipid A.</text>
</comment>
<keyword evidence="7" id="KW-1003">Cell membrane</keyword>
<dbReference type="Pfam" id="PF04413">
    <property type="entry name" value="Glycos_transf_N"/>
    <property type="match status" value="1"/>
</dbReference>
<evidence type="ECO:0000256" key="5">
    <source>
        <dbReference type="ARBA" id="ARBA00031445"/>
    </source>
</evidence>
<gene>
    <name evidence="9" type="ORF">ACFQ21_08410</name>
</gene>
<keyword evidence="7" id="KW-0448">Lipopolysaccharide biosynthesis</keyword>
<comment type="subcellular location">
    <subcellularLocation>
        <location evidence="7">Cell membrane</location>
    </subcellularLocation>
</comment>
<protein>
    <recommendedName>
        <fullName evidence="3 7">3-deoxy-D-manno-octulosonic acid transferase</fullName>
        <shortName evidence="7">Kdo transferase</shortName>
        <ecNumber evidence="2 7">2.4.99.12</ecNumber>
    </recommendedName>
    <alternativeName>
        <fullName evidence="5 7">Lipid IV(A) 3-deoxy-D-manno-octulosonic acid transferase</fullName>
    </alternativeName>
</protein>
<evidence type="ECO:0000256" key="2">
    <source>
        <dbReference type="ARBA" id="ARBA00012621"/>
    </source>
</evidence>
<dbReference type="PANTHER" id="PTHR42755">
    <property type="entry name" value="3-DEOXY-MANNO-OCTULOSONATE CYTIDYLYLTRANSFERASE"/>
    <property type="match status" value="1"/>
</dbReference>